<accession>A0A812N453</accession>
<evidence type="ECO:0000313" key="2">
    <source>
        <dbReference type="Proteomes" id="UP000649617"/>
    </source>
</evidence>
<dbReference type="Proteomes" id="UP000649617">
    <property type="component" value="Unassembled WGS sequence"/>
</dbReference>
<gene>
    <name evidence="1" type="ORF">SPIL2461_LOCUS6711</name>
</gene>
<dbReference type="AlphaFoldDB" id="A0A812N453"/>
<keyword evidence="2" id="KW-1185">Reference proteome</keyword>
<feature type="non-terminal residue" evidence="1">
    <location>
        <position position="1"/>
    </location>
</feature>
<reference evidence="1" key="1">
    <citation type="submission" date="2021-02" db="EMBL/GenBank/DDBJ databases">
        <authorList>
            <person name="Dougan E. K."/>
            <person name="Rhodes N."/>
            <person name="Thang M."/>
            <person name="Chan C."/>
        </authorList>
    </citation>
    <scope>NUCLEOTIDE SEQUENCE</scope>
</reference>
<proteinExistence type="predicted"/>
<comment type="caution">
    <text evidence="1">The sequence shown here is derived from an EMBL/GenBank/DDBJ whole genome shotgun (WGS) entry which is preliminary data.</text>
</comment>
<name>A0A812N453_SYMPI</name>
<sequence length="65" mass="6996">SSGKSASSDYNTTSLNGWHDDLDGLVYQAALDVFHKNLAEFNASHAGCRQCYSDAGRAHLYLSAS</sequence>
<protein>
    <submittedName>
        <fullName evidence="1">Uncharacterized protein</fullName>
    </submittedName>
</protein>
<dbReference type="EMBL" id="CAJNIZ010010291">
    <property type="protein sequence ID" value="CAE7297834.1"/>
    <property type="molecule type" value="Genomic_DNA"/>
</dbReference>
<evidence type="ECO:0000313" key="1">
    <source>
        <dbReference type="EMBL" id="CAE7297834.1"/>
    </source>
</evidence>
<organism evidence="1 2">
    <name type="scientific">Symbiodinium pilosum</name>
    <name type="common">Dinoflagellate</name>
    <dbReference type="NCBI Taxonomy" id="2952"/>
    <lineage>
        <taxon>Eukaryota</taxon>
        <taxon>Sar</taxon>
        <taxon>Alveolata</taxon>
        <taxon>Dinophyceae</taxon>
        <taxon>Suessiales</taxon>
        <taxon>Symbiodiniaceae</taxon>
        <taxon>Symbiodinium</taxon>
    </lineage>
</organism>